<evidence type="ECO:0000313" key="2">
    <source>
        <dbReference type="Proteomes" id="UP000257597"/>
    </source>
</evidence>
<sequence length="97" mass="10508">MSKKRAIENLSDTEVYAGFEAVLTWMGAAENAVRMLDAFGENAAAERVEAVLDKLDTVINNAIDGVPNSTPIKDDPNQITLIQPADIVHLASRKGNR</sequence>
<dbReference type="RefSeq" id="YP_009807155.1">
    <property type="nucleotide sequence ID" value="NC_048021.1"/>
</dbReference>
<organism evidence="1 2">
    <name type="scientific">Gordonia phage Daredevil</name>
    <dbReference type="NCBI Taxonomy" id="2283286"/>
    <lineage>
        <taxon>Viruses</taxon>
        <taxon>Duplodnaviria</taxon>
        <taxon>Heunggongvirae</taxon>
        <taxon>Uroviricota</taxon>
        <taxon>Caudoviricetes</taxon>
        <taxon>Daredevilvirus</taxon>
        <taxon>Daredevilvirus daredevil</taxon>
    </lineage>
</organism>
<accession>A0A345MIP8</accession>
<evidence type="ECO:0000313" key="1">
    <source>
        <dbReference type="EMBL" id="AXH70429.1"/>
    </source>
</evidence>
<reference evidence="2" key="1">
    <citation type="submission" date="2018-07" db="EMBL/GenBank/DDBJ databases">
        <authorList>
            <person name="Quirk P.G."/>
            <person name="Krulwich T.A."/>
        </authorList>
    </citation>
    <scope>NUCLEOTIDE SEQUENCE [LARGE SCALE GENOMIC DNA]</scope>
</reference>
<dbReference type="EMBL" id="MH590603">
    <property type="protein sequence ID" value="AXH70429.1"/>
    <property type="molecule type" value="Genomic_DNA"/>
</dbReference>
<gene>
    <name evidence="1" type="primary">41</name>
    <name evidence="1" type="ORF">SEA_DAREDEVIL_41</name>
</gene>
<dbReference type="Proteomes" id="UP000257597">
    <property type="component" value="Segment"/>
</dbReference>
<dbReference type="KEGG" id="vg:54998032"/>
<dbReference type="GeneID" id="54998032"/>
<protein>
    <submittedName>
        <fullName evidence="1">Uncharacterized protein</fullName>
    </submittedName>
</protein>
<name>A0A345MIP8_9CAUD</name>
<keyword evidence="2" id="KW-1185">Reference proteome</keyword>
<proteinExistence type="predicted"/>